<keyword evidence="3" id="KW-1185">Reference proteome</keyword>
<sequence length="120" mass="12334">MAPTVTQQCHQQPSSASAQHKGSGPAHHDLGGCASHRPAAPRHMVLAHTASVLGGPQLTQSPGVSALEQFGLGGVSDYPKLVSALTLVACSTLRPPATALLGLALLEEATQLHYELVSLE</sequence>
<dbReference type="EMBL" id="JAEHOD010000036">
    <property type="protein sequence ID" value="KAG2441230.1"/>
    <property type="molecule type" value="Genomic_DNA"/>
</dbReference>
<name>A0A835TNU3_9CHLO</name>
<comment type="caution">
    <text evidence="2">The sequence shown here is derived from an EMBL/GenBank/DDBJ whole genome shotgun (WGS) entry which is preliminary data.</text>
</comment>
<feature type="compositionally biased region" description="Polar residues" evidence="1">
    <location>
        <begin position="1"/>
        <end position="20"/>
    </location>
</feature>
<protein>
    <submittedName>
        <fullName evidence="2">Uncharacterized protein</fullName>
    </submittedName>
</protein>
<dbReference type="Proteomes" id="UP000613740">
    <property type="component" value="Unassembled WGS sequence"/>
</dbReference>
<proteinExistence type="predicted"/>
<feature type="region of interest" description="Disordered" evidence="1">
    <location>
        <begin position="1"/>
        <end position="37"/>
    </location>
</feature>
<accession>A0A835TNU3</accession>
<evidence type="ECO:0000313" key="2">
    <source>
        <dbReference type="EMBL" id="KAG2441230.1"/>
    </source>
</evidence>
<evidence type="ECO:0000256" key="1">
    <source>
        <dbReference type="SAM" id="MobiDB-lite"/>
    </source>
</evidence>
<dbReference type="AlphaFoldDB" id="A0A835TNU3"/>
<organism evidence="2 3">
    <name type="scientific">Chlamydomonas schloesseri</name>
    <dbReference type="NCBI Taxonomy" id="2026947"/>
    <lineage>
        <taxon>Eukaryota</taxon>
        <taxon>Viridiplantae</taxon>
        <taxon>Chlorophyta</taxon>
        <taxon>core chlorophytes</taxon>
        <taxon>Chlorophyceae</taxon>
        <taxon>CS clade</taxon>
        <taxon>Chlamydomonadales</taxon>
        <taxon>Chlamydomonadaceae</taxon>
        <taxon>Chlamydomonas</taxon>
    </lineage>
</organism>
<gene>
    <name evidence="2" type="ORF">HYH02_010073</name>
</gene>
<reference evidence="2" key="1">
    <citation type="journal article" date="2020" name="bioRxiv">
        <title>Comparative genomics of Chlamydomonas.</title>
        <authorList>
            <person name="Craig R.J."/>
            <person name="Hasan A.R."/>
            <person name="Ness R.W."/>
            <person name="Keightley P.D."/>
        </authorList>
    </citation>
    <scope>NUCLEOTIDE SEQUENCE</scope>
    <source>
        <strain evidence="2">CCAP 11/173</strain>
    </source>
</reference>
<dbReference type="OrthoDB" id="544784at2759"/>
<evidence type="ECO:0000313" key="3">
    <source>
        <dbReference type="Proteomes" id="UP000613740"/>
    </source>
</evidence>